<evidence type="ECO:0000256" key="1">
    <source>
        <dbReference type="ARBA" id="ARBA00012552"/>
    </source>
</evidence>
<dbReference type="Gene3D" id="2.40.50.90">
    <property type="match status" value="1"/>
</dbReference>
<keyword evidence="3" id="KW-0547">Nucleotide-binding</keyword>
<dbReference type="Gene3D" id="2.30.30.140">
    <property type="match status" value="1"/>
</dbReference>
<dbReference type="VEuPathDB" id="VectorBase:AFUN005125"/>
<accession>A0A182RFY9</accession>
<evidence type="ECO:0000256" key="2">
    <source>
        <dbReference type="ARBA" id="ARBA00022737"/>
    </source>
</evidence>
<feature type="region of interest" description="Disordered" evidence="8">
    <location>
        <begin position="340"/>
        <end position="383"/>
    </location>
</feature>
<evidence type="ECO:0000256" key="3">
    <source>
        <dbReference type="ARBA" id="ARBA00022741"/>
    </source>
</evidence>
<dbReference type="AlphaFoldDB" id="A0A182RFY9"/>
<dbReference type="VEuPathDB" id="VectorBase:AFUN2_002064"/>
<keyword evidence="6" id="KW-0067">ATP-binding</keyword>
<dbReference type="EC" id="3.6.4.13" evidence="1"/>
<dbReference type="GO" id="GO:0016787">
    <property type="term" value="F:hydrolase activity"/>
    <property type="evidence" value="ECO:0007669"/>
    <property type="project" value="UniProtKB-KW"/>
</dbReference>
<evidence type="ECO:0000313" key="9">
    <source>
        <dbReference type="EnsemblMetazoa" id="AFUN005125-PA"/>
    </source>
</evidence>
<dbReference type="STRING" id="62324.A0A182RFY9"/>
<reference evidence="9" key="1">
    <citation type="submission" date="2020-05" db="UniProtKB">
        <authorList>
            <consortium name="EnsemblMetazoa"/>
        </authorList>
    </citation>
    <scope>IDENTIFICATION</scope>
    <source>
        <strain evidence="9">FUMOZ</strain>
    </source>
</reference>
<dbReference type="GO" id="GO:0005524">
    <property type="term" value="F:ATP binding"/>
    <property type="evidence" value="ECO:0007669"/>
    <property type="project" value="UniProtKB-KW"/>
</dbReference>
<evidence type="ECO:0000256" key="7">
    <source>
        <dbReference type="ARBA" id="ARBA00047984"/>
    </source>
</evidence>
<dbReference type="GO" id="GO:0042078">
    <property type="term" value="P:germ-line stem cell division"/>
    <property type="evidence" value="ECO:0007669"/>
    <property type="project" value="TreeGrafter"/>
</dbReference>
<keyword evidence="5" id="KW-0347">Helicase</keyword>
<dbReference type="EnsemblMetazoa" id="AFUN005125-RA">
    <property type="protein sequence ID" value="AFUN005125-PA"/>
    <property type="gene ID" value="AFUN005125"/>
</dbReference>
<organism evidence="9">
    <name type="scientific">Anopheles funestus</name>
    <name type="common">African malaria mosquito</name>
    <dbReference type="NCBI Taxonomy" id="62324"/>
    <lineage>
        <taxon>Eukaryota</taxon>
        <taxon>Metazoa</taxon>
        <taxon>Ecdysozoa</taxon>
        <taxon>Arthropoda</taxon>
        <taxon>Hexapoda</taxon>
        <taxon>Insecta</taxon>
        <taxon>Pterygota</taxon>
        <taxon>Neoptera</taxon>
        <taxon>Endopterygota</taxon>
        <taxon>Diptera</taxon>
        <taxon>Nematocera</taxon>
        <taxon>Culicoidea</taxon>
        <taxon>Culicidae</taxon>
        <taxon>Anophelinae</taxon>
        <taxon>Anopheles</taxon>
    </lineage>
</organism>
<proteinExistence type="predicted"/>
<dbReference type="InterPro" id="IPR035437">
    <property type="entry name" value="SNase_OB-fold_sf"/>
</dbReference>
<comment type="catalytic activity">
    <reaction evidence="7">
        <text>ATP + H2O = ADP + phosphate + H(+)</text>
        <dbReference type="Rhea" id="RHEA:13065"/>
        <dbReference type="ChEBI" id="CHEBI:15377"/>
        <dbReference type="ChEBI" id="CHEBI:15378"/>
        <dbReference type="ChEBI" id="CHEBI:30616"/>
        <dbReference type="ChEBI" id="CHEBI:43474"/>
        <dbReference type="ChEBI" id="CHEBI:456216"/>
        <dbReference type="EC" id="3.6.4.13"/>
    </reaction>
</comment>
<dbReference type="SUPFAM" id="SSF63748">
    <property type="entry name" value="Tudor/PWWP/MBT"/>
    <property type="match status" value="1"/>
</dbReference>
<dbReference type="GO" id="GO:0003724">
    <property type="term" value="F:RNA helicase activity"/>
    <property type="evidence" value="ECO:0007669"/>
    <property type="project" value="UniProtKB-EC"/>
</dbReference>
<name>A0A182RFY9_ANOFN</name>
<keyword evidence="4" id="KW-0378">Hydrolase</keyword>
<protein>
    <recommendedName>
        <fullName evidence="1">RNA helicase</fullName>
        <ecNumber evidence="1">3.6.4.13</ecNumber>
    </recommendedName>
</protein>
<evidence type="ECO:0000256" key="5">
    <source>
        <dbReference type="ARBA" id="ARBA00022806"/>
    </source>
</evidence>
<dbReference type="PANTHER" id="PTHR22655:SF2">
    <property type="entry name" value="ATP-DEPENDENT RNA HELICASE TDRD12-RELATED"/>
    <property type="match status" value="1"/>
</dbReference>
<dbReference type="PANTHER" id="PTHR22655">
    <property type="entry name" value="ATP-DEPENDENT RNA HELICASE TDRD12-RELATED"/>
    <property type="match status" value="1"/>
</dbReference>
<evidence type="ECO:0000256" key="4">
    <source>
        <dbReference type="ARBA" id="ARBA00022801"/>
    </source>
</evidence>
<evidence type="ECO:0000256" key="8">
    <source>
        <dbReference type="SAM" id="MobiDB-lite"/>
    </source>
</evidence>
<keyword evidence="2" id="KW-0677">Repeat</keyword>
<sequence length="383" mass="43639">MSLLDNSIHITHYINPHCFYYKPETAYMQEHEQAKFAAAFNEWCENSYGTIYNTVRNTQPCKHPLPGELVALCSNQLQRWIRCEMEEVTVDVDDTTWYYLWAIDEGLPIKTHTKYVRPLPKEFVKEPAHAIRGAIINILPGETRFDYEEDKQILVPTTKWSPGIVSTLEFMLENAESISFLPSLKYVLKNETINIGELFVITQANVSYSVAQKLHEACSDQVIVTQNAKFLKGIEYLRALNKKRYLNNEGFDNHAVNKFETYYLQASHDSASHANMGSETDSTVTVKVYEWLRQNKEARIAILEQQKAKKDRINEPPAITNIASASGSKIDVTDSSFHKLDESGTDAVPFRSKPSNLIKNIKRHQTRQLSKTAARGSPSIASE</sequence>
<evidence type="ECO:0000256" key="6">
    <source>
        <dbReference type="ARBA" id="ARBA00022840"/>
    </source>
</evidence>